<organism evidence="6 7">
    <name type="scientific">Achromobacter piechaudii ATCC 43553</name>
    <dbReference type="NCBI Taxonomy" id="742159"/>
    <lineage>
        <taxon>Bacteria</taxon>
        <taxon>Pseudomonadati</taxon>
        <taxon>Pseudomonadota</taxon>
        <taxon>Betaproteobacteria</taxon>
        <taxon>Burkholderiales</taxon>
        <taxon>Alcaligenaceae</taxon>
        <taxon>Achromobacter</taxon>
    </lineage>
</organism>
<dbReference type="InterPro" id="IPR016160">
    <property type="entry name" value="Ald_DH_CS_CYS"/>
</dbReference>
<dbReference type="FunFam" id="3.40.309.10:FF:000012">
    <property type="entry name" value="Betaine aldehyde dehydrogenase"/>
    <property type="match status" value="1"/>
</dbReference>
<dbReference type="Gene3D" id="3.40.309.10">
    <property type="entry name" value="Aldehyde Dehydrogenase, Chain A, domain 2"/>
    <property type="match status" value="1"/>
</dbReference>
<feature type="domain" description="Aldehyde dehydrogenase" evidence="5">
    <location>
        <begin position="61"/>
        <end position="523"/>
    </location>
</feature>
<evidence type="ECO:0000313" key="7">
    <source>
        <dbReference type="Proteomes" id="UP000004510"/>
    </source>
</evidence>
<sequence>MHGPTSQRAMPLLFWLHTFRWSFPMSSARSSAADNAAADRPELAAIREFMLIDGKPVHEGQGQPVPVHDPATGRVIAHQPDAGPAQVDLAVQAARRAFDSGTWRDMLPAGRERLLLKLADLIEQHGVELARLETLNNGKLLGIAQGLEVGASAQWLRYMAGWATKITGDTLSLSIPFPPGTHYHAYTLAQPVGVVGAIIPWNFPLLMAVWKIAPALAAGCTVVLKPAEETPLTALRLAELVMQAGFPPGVVNVITGRGETAGAALVAHPGIDKIAFTGSTEVGKLIGRRAMDDMKRVSLELGGKSPVIVLDDCDVDCAVQGAAAAIFFNQGQVCTAGSRLYVQRGLYAKVVQGLADVASSMTLGSGFDPATQIGPLISSQHQQRVLDYIGIGRAEGGRVLTGGAAGEGDGYFVRPTVFADVPQHGRIAQEEIFGPVVVAQPFDSLDDAVRLANDSAFGLGASIWSNDLTRVQRLIPRIDAGTVWVNTHNMLDPNMPFGGFKQSGVGREHGKAVLEMYLEKKSVCMAY</sequence>
<feature type="active site" evidence="3">
    <location>
        <position position="300"/>
    </location>
</feature>
<dbReference type="HOGENOM" id="CLU_005391_0_1_4"/>
<name>D4XAG9_9BURK</name>
<dbReference type="EC" id="1.2.1.-" evidence="6"/>
<dbReference type="GO" id="GO:0016620">
    <property type="term" value="F:oxidoreductase activity, acting on the aldehyde or oxo group of donors, NAD or NADP as acceptor"/>
    <property type="evidence" value="ECO:0007669"/>
    <property type="project" value="InterPro"/>
</dbReference>
<evidence type="ECO:0000256" key="2">
    <source>
        <dbReference type="ARBA" id="ARBA00023002"/>
    </source>
</evidence>
<dbReference type="InterPro" id="IPR015590">
    <property type="entry name" value="Aldehyde_DH_dom"/>
</dbReference>
<dbReference type="FunFam" id="3.40.605.10:FF:000026">
    <property type="entry name" value="Aldehyde dehydrogenase, putative"/>
    <property type="match status" value="1"/>
</dbReference>
<comment type="similarity">
    <text evidence="1 4">Belongs to the aldehyde dehydrogenase family.</text>
</comment>
<dbReference type="InterPro" id="IPR016161">
    <property type="entry name" value="Ald_DH/histidinol_DH"/>
</dbReference>
<protein>
    <submittedName>
        <fullName evidence="6">Aldehyde dehydrogenase (NAD) family protein</fullName>
        <ecNumber evidence="6">1.2.1.-</ecNumber>
    </submittedName>
</protein>
<evidence type="ECO:0000259" key="5">
    <source>
        <dbReference type="Pfam" id="PF00171"/>
    </source>
</evidence>
<dbReference type="PROSITE" id="PS00070">
    <property type="entry name" value="ALDEHYDE_DEHYDR_CYS"/>
    <property type="match status" value="1"/>
</dbReference>
<evidence type="ECO:0000313" key="6">
    <source>
        <dbReference type="EMBL" id="EFF76142.1"/>
    </source>
</evidence>
<dbReference type="PROSITE" id="PS00687">
    <property type="entry name" value="ALDEHYDE_DEHYDR_GLU"/>
    <property type="match status" value="1"/>
</dbReference>
<reference evidence="7" key="1">
    <citation type="submission" date="2010-03" db="EMBL/GenBank/DDBJ databases">
        <title>Complete sequence of Mobiluncus curtisii ATCC 43063.</title>
        <authorList>
            <person name="Muzny D."/>
            <person name="Qin X."/>
            <person name="Deng J."/>
            <person name="Jiang H."/>
            <person name="Liu Y."/>
            <person name="Qu J."/>
            <person name="Song X.-Z."/>
            <person name="Zhang L."/>
            <person name="Thornton R."/>
            <person name="Coyle M."/>
            <person name="Francisco L."/>
            <person name="Jackson L."/>
            <person name="Javaid M."/>
            <person name="Korchina V."/>
            <person name="Kovar C."/>
            <person name="Mata R."/>
            <person name="Mathew T."/>
            <person name="Ngo R."/>
            <person name="Nguyen L."/>
            <person name="Nguyen N."/>
            <person name="Okwuonu G."/>
            <person name="Ongeri F."/>
            <person name="Pham C."/>
            <person name="Simmons D."/>
            <person name="Wilczek-Boney K."/>
            <person name="Hale W."/>
            <person name="Jakkamsetti A."/>
            <person name="Pham P."/>
            <person name="Ruth R."/>
            <person name="San Lucas F."/>
            <person name="Warren J."/>
            <person name="Zhang J."/>
            <person name="Zhao Z."/>
            <person name="Zhou C."/>
            <person name="Zhu D."/>
            <person name="Lee S."/>
            <person name="Bess C."/>
            <person name="Blankenburg K."/>
            <person name="Forbes L."/>
            <person name="Fu Q."/>
            <person name="Gubbala S."/>
            <person name="Hirani K."/>
            <person name="Jayaseelan J.C."/>
            <person name="Lara F."/>
            <person name="Munidasa M."/>
            <person name="Palculict T."/>
            <person name="Patil S."/>
            <person name="Pu L.-L."/>
            <person name="Saada N."/>
            <person name="Tang L."/>
            <person name="Weissenberger G."/>
            <person name="Zhu Y."/>
            <person name="Hemphill L."/>
            <person name="Shang Y."/>
            <person name="Youmans B."/>
            <person name="Ayvaz T."/>
            <person name="Ross M."/>
            <person name="Santibanez J."/>
            <person name="Aqrawi P."/>
            <person name="Gross S."/>
            <person name="Joshi V."/>
            <person name="Fowler G."/>
            <person name="Nazareth L."/>
            <person name="Reid J."/>
            <person name="Worley K."/>
            <person name="Petrosino J."/>
            <person name="Highlander S."/>
            <person name="Gibbs R."/>
            <person name="Gibbs R."/>
        </authorList>
    </citation>
    <scope>NUCLEOTIDE SEQUENCE [LARGE SCALE GENOMIC DNA]</scope>
    <source>
        <strain evidence="7">ATCC 43553</strain>
    </source>
</reference>
<dbReference type="FunFam" id="3.40.605.10:FF:000007">
    <property type="entry name" value="NAD/NADP-dependent betaine aldehyde dehydrogenase"/>
    <property type="match status" value="1"/>
</dbReference>
<evidence type="ECO:0000256" key="3">
    <source>
        <dbReference type="PROSITE-ProRule" id="PRU10007"/>
    </source>
</evidence>
<dbReference type="PANTHER" id="PTHR11699">
    <property type="entry name" value="ALDEHYDE DEHYDROGENASE-RELATED"/>
    <property type="match status" value="1"/>
</dbReference>
<dbReference type="InterPro" id="IPR054805">
    <property type="entry name" value="StyD"/>
</dbReference>
<dbReference type="EMBL" id="ADMS01000054">
    <property type="protein sequence ID" value="EFF76142.1"/>
    <property type="molecule type" value="Genomic_DNA"/>
</dbReference>
<dbReference type="eggNOG" id="COG1012">
    <property type="taxonomic scope" value="Bacteria"/>
</dbReference>
<evidence type="ECO:0000256" key="4">
    <source>
        <dbReference type="RuleBase" id="RU003345"/>
    </source>
</evidence>
<dbReference type="InterPro" id="IPR029510">
    <property type="entry name" value="Ald_DH_CS_GLU"/>
</dbReference>
<accession>D4XAG9</accession>
<proteinExistence type="inferred from homology"/>
<dbReference type="Proteomes" id="UP000004510">
    <property type="component" value="Unassembled WGS sequence"/>
</dbReference>
<dbReference type="SUPFAM" id="SSF53720">
    <property type="entry name" value="ALDH-like"/>
    <property type="match status" value="1"/>
</dbReference>
<dbReference type="PATRIC" id="fig|742159.3.peg.3417"/>
<gene>
    <name evidence="6" type="primary">styD</name>
    <name evidence="6" type="ORF">HMPREF0004_2466</name>
</gene>
<evidence type="ECO:0000256" key="1">
    <source>
        <dbReference type="ARBA" id="ARBA00009986"/>
    </source>
</evidence>
<dbReference type="NCBIfam" id="NF045735">
    <property type="entry name" value="PaDhStyDPseudo"/>
    <property type="match status" value="1"/>
</dbReference>
<dbReference type="AlphaFoldDB" id="D4XAG9"/>
<comment type="caution">
    <text evidence="6">The sequence shown here is derived from an EMBL/GenBank/DDBJ whole genome shotgun (WGS) entry which is preliminary data.</text>
</comment>
<dbReference type="InterPro" id="IPR016163">
    <property type="entry name" value="Ald_DH_C"/>
</dbReference>
<keyword evidence="2 4" id="KW-0560">Oxidoreductase</keyword>
<dbReference type="InterPro" id="IPR016162">
    <property type="entry name" value="Ald_DH_N"/>
</dbReference>
<dbReference type="Gene3D" id="3.40.605.10">
    <property type="entry name" value="Aldehyde Dehydrogenase, Chain A, domain 1"/>
    <property type="match status" value="1"/>
</dbReference>
<dbReference type="Pfam" id="PF00171">
    <property type="entry name" value="Aldedh"/>
    <property type="match status" value="1"/>
</dbReference>